<dbReference type="EMBL" id="JAULSW010000005">
    <property type="protein sequence ID" value="KAK3381099.1"/>
    <property type="molecule type" value="Genomic_DNA"/>
</dbReference>
<dbReference type="InterPro" id="IPR008630">
    <property type="entry name" value="Glyco_trans_34"/>
</dbReference>
<keyword evidence="4" id="KW-0808">Transferase</keyword>
<dbReference type="PANTHER" id="PTHR31306">
    <property type="entry name" value="ALPHA-1,6-MANNOSYLTRANSFERASE MNN11-RELATED"/>
    <property type="match status" value="1"/>
</dbReference>
<evidence type="ECO:0000256" key="4">
    <source>
        <dbReference type="ARBA" id="ARBA00022679"/>
    </source>
</evidence>
<dbReference type="Proteomes" id="UP001285441">
    <property type="component" value="Unassembled WGS sequence"/>
</dbReference>
<dbReference type="Gene3D" id="3.90.550.10">
    <property type="entry name" value="Spore Coat Polysaccharide Biosynthesis Protein SpsA, Chain A"/>
    <property type="match status" value="1"/>
</dbReference>
<reference evidence="7" key="2">
    <citation type="submission" date="2023-06" db="EMBL/GenBank/DDBJ databases">
        <authorList>
            <consortium name="Lawrence Berkeley National Laboratory"/>
            <person name="Haridas S."/>
            <person name="Hensen N."/>
            <person name="Bonometti L."/>
            <person name="Westerberg I."/>
            <person name="Brannstrom I.O."/>
            <person name="Guillou S."/>
            <person name="Cros-Aarteil S."/>
            <person name="Calhoun S."/>
            <person name="Kuo A."/>
            <person name="Mondo S."/>
            <person name="Pangilinan J."/>
            <person name="Riley R."/>
            <person name="LaButti K."/>
            <person name="Andreopoulos B."/>
            <person name="Lipzen A."/>
            <person name="Chen C."/>
            <person name="Yanf M."/>
            <person name="Daum C."/>
            <person name="Ng V."/>
            <person name="Clum A."/>
            <person name="Steindorff A."/>
            <person name="Ohm R."/>
            <person name="Martin F."/>
            <person name="Silar P."/>
            <person name="Natvig D."/>
            <person name="Lalanne C."/>
            <person name="Gautier V."/>
            <person name="Ament-velasquez S.L."/>
            <person name="Kruys A."/>
            <person name="Hutchinson M.I."/>
            <person name="Powell A.J."/>
            <person name="Barry K."/>
            <person name="Miller A.N."/>
            <person name="Grigoriev I.V."/>
            <person name="Debuchy R."/>
            <person name="Gladieux P."/>
            <person name="Thoren M.H."/>
            <person name="Johannesson H."/>
        </authorList>
    </citation>
    <scope>NUCLEOTIDE SEQUENCE</scope>
    <source>
        <strain evidence="7">CBS 232.78</strain>
    </source>
</reference>
<dbReference type="AlphaFoldDB" id="A0AAE0TVH2"/>
<reference evidence="7" key="1">
    <citation type="journal article" date="2023" name="Mol. Phylogenet. Evol.">
        <title>Genome-scale phylogeny and comparative genomics of the fungal order Sordariales.</title>
        <authorList>
            <person name="Hensen N."/>
            <person name="Bonometti L."/>
            <person name="Westerberg I."/>
            <person name="Brannstrom I.O."/>
            <person name="Guillou S."/>
            <person name="Cros-Aarteil S."/>
            <person name="Calhoun S."/>
            <person name="Haridas S."/>
            <person name="Kuo A."/>
            <person name="Mondo S."/>
            <person name="Pangilinan J."/>
            <person name="Riley R."/>
            <person name="LaButti K."/>
            <person name="Andreopoulos B."/>
            <person name="Lipzen A."/>
            <person name="Chen C."/>
            <person name="Yan M."/>
            <person name="Daum C."/>
            <person name="Ng V."/>
            <person name="Clum A."/>
            <person name="Steindorff A."/>
            <person name="Ohm R.A."/>
            <person name="Martin F."/>
            <person name="Silar P."/>
            <person name="Natvig D.O."/>
            <person name="Lalanne C."/>
            <person name="Gautier V."/>
            <person name="Ament-Velasquez S.L."/>
            <person name="Kruys A."/>
            <person name="Hutchinson M.I."/>
            <person name="Powell A.J."/>
            <person name="Barry K."/>
            <person name="Miller A.N."/>
            <person name="Grigoriev I.V."/>
            <person name="Debuchy R."/>
            <person name="Gladieux P."/>
            <person name="Hiltunen Thoren M."/>
            <person name="Johannesson H."/>
        </authorList>
    </citation>
    <scope>NUCLEOTIDE SEQUENCE</scope>
    <source>
        <strain evidence="7">CBS 232.78</strain>
    </source>
</reference>
<proteinExistence type="inferred from homology"/>
<feature type="domain" description="Nucleotide-diphospho-sugar transferase" evidence="6">
    <location>
        <begin position="181"/>
        <end position="305"/>
    </location>
</feature>
<dbReference type="GO" id="GO:0000139">
    <property type="term" value="C:Golgi membrane"/>
    <property type="evidence" value="ECO:0007669"/>
    <property type="project" value="TreeGrafter"/>
</dbReference>
<evidence type="ECO:0000256" key="3">
    <source>
        <dbReference type="ARBA" id="ARBA00022676"/>
    </source>
</evidence>
<dbReference type="GO" id="GO:0006487">
    <property type="term" value="P:protein N-linked glycosylation"/>
    <property type="evidence" value="ECO:0007669"/>
    <property type="project" value="TreeGrafter"/>
</dbReference>
<dbReference type="InterPro" id="IPR029044">
    <property type="entry name" value="Nucleotide-diphossugar_trans"/>
</dbReference>
<feature type="compositionally biased region" description="Pro residues" evidence="5">
    <location>
        <begin position="395"/>
        <end position="414"/>
    </location>
</feature>
<dbReference type="GO" id="GO:0016757">
    <property type="term" value="F:glycosyltransferase activity"/>
    <property type="evidence" value="ECO:0007669"/>
    <property type="project" value="UniProtKB-KW"/>
</dbReference>
<dbReference type="Pfam" id="PF03407">
    <property type="entry name" value="Nucleotid_trans"/>
    <property type="match status" value="1"/>
</dbReference>
<dbReference type="PANTHER" id="PTHR31306:SF3">
    <property type="entry name" value="NUCLEOTIDE-DIPHOSPHO-SUGAR TRANSFERASE DOMAIN-CONTAINING PROTEIN"/>
    <property type="match status" value="1"/>
</dbReference>
<organism evidence="7 8">
    <name type="scientific">Podospora didyma</name>
    <dbReference type="NCBI Taxonomy" id="330526"/>
    <lineage>
        <taxon>Eukaryota</taxon>
        <taxon>Fungi</taxon>
        <taxon>Dikarya</taxon>
        <taxon>Ascomycota</taxon>
        <taxon>Pezizomycotina</taxon>
        <taxon>Sordariomycetes</taxon>
        <taxon>Sordariomycetidae</taxon>
        <taxon>Sordariales</taxon>
        <taxon>Podosporaceae</taxon>
        <taxon>Podospora</taxon>
    </lineage>
</organism>
<comment type="similarity">
    <text evidence="1">Belongs to the glycosyltransferase 34 family.</text>
</comment>
<evidence type="ECO:0000259" key="6">
    <source>
        <dbReference type="Pfam" id="PF03407"/>
    </source>
</evidence>
<evidence type="ECO:0000256" key="2">
    <source>
        <dbReference type="ARBA" id="ARBA00007033"/>
    </source>
</evidence>
<evidence type="ECO:0000313" key="8">
    <source>
        <dbReference type="Proteomes" id="UP001285441"/>
    </source>
</evidence>
<evidence type="ECO:0000313" key="7">
    <source>
        <dbReference type="EMBL" id="KAK3381099.1"/>
    </source>
</evidence>
<comment type="similarity">
    <text evidence="2">Belongs to the glycosyltransferase 77 family.</text>
</comment>
<keyword evidence="3" id="KW-0328">Glycosyltransferase</keyword>
<evidence type="ECO:0000256" key="5">
    <source>
        <dbReference type="SAM" id="MobiDB-lite"/>
    </source>
</evidence>
<protein>
    <recommendedName>
        <fullName evidence="6">Nucleotide-diphospho-sugar transferase domain-containing protein</fullName>
    </recommendedName>
</protein>
<name>A0AAE0TVH2_9PEZI</name>
<comment type="caution">
    <text evidence="7">The sequence shown here is derived from an EMBL/GenBank/DDBJ whole genome shotgun (WGS) entry which is preliminary data.</text>
</comment>
<gene>
    <name evidence="7" type="ORF">B0H63DRAFT_474912</name>
</gene>
<sequence length="420" mass="47503">MSVMSAFPNVPQQWRRLIVLLPIAVVTLALLTGLYNGALPKPKLPTVSFSDPKNHFNQECKAKNELEPLDGLADAIRALWQPLVVPINASSFTTLDGAVKELPPQSELTHLEKLGKRIVILDVDTRPLTEDGSIFSENLPTWDNLRNPSAGFISHYMYSLIHGYSYKFVRSPVYRDRAPHWTKVIFTKQLLEEFDYVIMLDYDAMFPSPELPLEWMFNYWKIDKKVMVAMAEDPNGGVNMDIKGRVNLNSGFIIAQSSPNTKRLFKDWAECPSENKYKDCAQWKMKLFHEQAAFSSHVRYNFLDGYSIDTHPEYIRVLPCSEANGIPKVKHLGCWGQLVRHYWGDKSKTNLEFQNEVMSALVPMLAKSAYRDPEIVQDYRAKFLDGGDIVDTEPALPPPPPEPPAAPPAAPATPPANTEE</sequence>
<dbReference type="InterPro" id="IPR005069">
    <property type="entry name" value="Nucl-diP-sugar_transferase"/>
</dbReference>
<evidence type="ECO:0000256" key="1">
    <source>
        <dbReference type="ARBA" id="ARBA00005664"/>
    </source>
</evidence>
<feature type="region of interest" description="Disordered" evidence="5">
    <location>
        <begin position="388"/>
        <end position="420"/>
    </location>
</feature>
<accession>A0AAE0TVH2</accession>
<keyword evidence="8" id="KW-1185">Reference proteome</keyword>